<comment type="caution">
    <text evidence="3">The sequence shown here is derived from an EMBL/GenBank/DDBJ whole genome shotgun (WGS) entry which is preliminary data.</text>
</comment>
<dbReference type="EMBL" id="LDQC01000010">
    <property type="protein sequence ID" value="KTR10163.1"/>
    <property type="molecule type" value="Genomic_DNA"/>
</dbReference>
<sequence>MKLTKHLITATAVVALGALALTGCASNGQGGGSGGSAGSSLTIAKPDGSAVLATQINNPFISTGSGMSLGYDRMIFEPLAMVNPVGKNETTPWLASKVEWNKTYTELTVTPRSGVKWSDGKPFTADDVVYTYNLIKDNPALDLAGMKLTSVAKDGGNVVLKFSESKFVKQGDVLQVSIVPEHVWKDIKDPTKDAVKDAVGTGPYTISTFSSQGVVLKARSDYWGGKVPVAQLKYLEYNDNTGLLRGLQNGETDWAQIFITDFQKNYVDKDPKHNVFWGANILSPDMITVNTTKAPFDNVAFRKAVNMVVDRKAHAEKARSNAGPELKNVTGIPQPTGDQYIADQYKDKEFSIDVDGAKKVLTDAGYTWKSGALMDPSGKAVSFTLQNPQGWNDYVTGIQLIATQVKKTLGADVKVSTPDADTWTSNIATGNFDAALHWTGSGSNPWHIYDDTMNGSYLEQENNGQVADNFGRYDNPEATKLLKEYANASDDATRTKLLDQIQTIFVDEVPAIPIGTHPQLGEYNTREFTGWPSEDDPYATADPTTPQAVQVLMNLKPVKQ</sequence>
<keyword evidence="1" id="KW-0732">Signal</keyword>
<dbReference type="SUPFAM" id="SSF53850">
    <property type="entry name" value="Periplasmic binding protein-like II"/>
    <property type="match status" value="1"/>
</dbReference>
<name>A0A175S346_9MICO</name>
<dbReference type="PROSITE" id="PS51257">
    <property type="entry name" value="PROKAR_LIPOPROTEIN"/>
    <property type="match status" value="1"/>
</dbReference>
<feature type="signal peptide" evidence="1">
    <location>
        <begin position="1"/>
        <end position="25"/>
    </location>
</feature>
<evidence type="ECO:0000313" key="4">
    <source>
        <dbReference type="Proteomes" id="UP000078252"/>
    </source>
</evidence>
<dbReference type="GO" id="GO:1904680">
    <property type="term" value="F:peptide transmembrane transporter activity"/>
    <property type="evidence" value="ECO:0007669"/>
    <property type="project" value="TreeGrafter"/>
</dbReference>
<dbReference type="PANTHER" id="PTHR30290">
    <property type="entry name" value="PERIPLASMIC BINDING COMPONENT OF ABC TRANSPORTER"/>
    <property type="match status" value="1"/>
</dbReference>
<evidence type="ECO:0000256" key="1">
    <source>
        <dbReference type="SAM" id="SignalP"/>
    </source>
</evidence>
<dbReference type="CDD" id="cd08509">
    <property type="entry name" value="PBP2_TmCBP_oligosaccharides_like"/>
    <property type="match status" value="1"/>
</dbReference>
<dbReference type="AlphaFoldDB" id="A0A175S346"/>
<dbReference type="STRING" id="33881.NS184_01890"/>
<dbReference type="GO" id="GO:0043190">
    <property type="term" value="C:ATP-binding cassette (ABC) transporter complex"/>
    <property type="evidence" value="ECO:0007669"/>
    <property type="project" value="InterPro"/>
</dbReference>
<proteinExistence type="predicted"/>
<reference evidence="3 4" key="1">
    <citation type="journal article" date="2016" name="Front. Microbiol.">
        <title>Genomic Resource of Rice Seed Associated Bacteria.</title>
        <authorList>
            <person name="Midha S."/>
            <person name="Bansal K."/>
            <person name="Sharma S."/>
            <person name="Kumar N."/>
            <person name="Patil P.P."/>
            <person name="Chaudhry V."/>
            <person name="Patil P.B."/>
        </authorList>
    </citation>
    <scope>NUCLEOTIDE SEQUENCE [LARGE SCALE GENOMIC DNA]</scope>
    <source>
        <strain evidence="3 4">NS184</strain>
    </source>
</reference>
<evidence type="ECO:0000259" key="2">
    <source>
        <dbReference type="Pfam" id="PF00496"/>
    </source>
</evidence>
<gene>
    <name evidence="3" type="ORF">NS184_01890</name>
</gene>
<organism evidence="3 4">
    <name type="scientific">Curtobacterium luteum</name>
    <dbReference type="NCBI Taxonomy" id="33881"/>
    <lineage>
        <taxon>Bacteria</taxon>
        <taxon>Bacillati</taxon>
        <taxon>Actinomycetota</taxon>
        <taxon>Actinomycetes</taxon>
        <taxon>Micrococcales</taxon>
        <taxon>Microbacteriaceae</taxon>
        <taxon>Curtobacterium</taxon>
    </lineage>
</organism>
<dbReference type="InterPro" id="IPR030678">
    <property type="entry name" value="Peptide/Ni-bd"/>
</dbReference>
<dbReference type="PIRSF" id="PIRSF002741">
    <property type="entry name" value="MppA"/>
    <property type="match status" value="1"/>
</dbReference>
<dbReference type="OrthoDB" id="9764591at2"/>
<feature type="chain" id="PRO_5008042347" evidence="1">
    <location>
        <begin position="26"/>
        <end position="560"/>
    </location>
</feature>
<evidence type="ECO:0000313" key="3">
    <source>
        <dbReference type="EMBL" id="KTR10163.1"/>
    </source>
</evidence>
<dbReference type="GO" id="GO:0042597">
    <property type="term" value="C:periplasmic space"/>
    <property type="evidence" value="ECO:0007669"/>
    <property type="project" value="UniProtKB-ARBA"/>
</dbReference>
<dbReference type="InterPro" id="IPR039424">
    <property type="entry name" value="SBP_5"/>
</dbReference>
<accession>A0A175S346</accession>
<feature type="domain" description="Solute-binding protein family 5" evidence="2">
    <location>
        <begin position="90"/>
        <end position="445"/>
    </location>
</feature>
<dbReference type="Gene3D" id="3.40.190.10">
    <property type="entry name" value="Periplasmic binding protein-like II"/>
    <property type="match status" value="1"/>
</dbReference>
<dbReference type="GO" id="GO:0015833">
    <property type="term" value="P:peptide transport"/>
    <property type="evidence" value="ECO:0007669"/>
    <property type="project" value="TreeGrafter"/>
</dbReference>
<protein>
    <submittedName>
        <fullName evidence="3">ABC transporter substrate-binding protein</fullName>
    </submittedName>
</protein>
<dbReference type="RefSeq" id="WP_058724452.1">
    <property type="nucleotide sequence ID" value="NZ_LDQC01000010.1"/>
</dbReference>
<dbReference type="Gene3D" id="3.10.105.10">
    <property type="entry name" value="Dipeptide-binding Protein, Domain 3"/>
    <property type="match status" value="1"/>
</dbReference>
<dbReference type="PANTHER" id="PTHR30290:SF82">
    <property type="entry name" value="ABC-TYPE DIPEPTIDE_OLIGOPEPTIDE TRANSPORT SYSTEM, PERIPLASMIC COMPONENT"/>
    <property type="match status" value="1"/>
</dbReference>
<dbReference type="PATRIC" id="fig|33881.3.peg.55"/>
<dbReference type="Proteomes" id="UP000078252">
    <property type="component" value="Unassembled WGS sequence"/>
</dbReference>
<dbReference type="Gene3D" id="3.90.76.10">
    <property type="entry name" value="Dipeptide-binding Protein, Domain 1"/>
    <property type="match status" value="1"/>
</dbReference>
<dbReference type="InterPro" id="IPR000914">
    <property type="entry name" value="SBP_5_dom"/>
</dbReference>
<dbReference type="Pfam" id="PF00496">
    <property type="entry name" value="SBP_bac_5"/>
    <property type="match status" value="1"/>
</dbReference>